<dbReference type="GO" id="GO:0140662">
    <property type="term" value="F:ATP-dependent protein folding chaperone"/>
    <property type="evidence" value="ECO:0007669"/>
    <property type="project" value="InterPro"/>
</dbReference>
<dbReference type="InterPro" id="IPR018370">
    <property type="entry name" value="Chaperonin_Cpn60_CS"/>
</dbReference>
<dbReference type="AlphaFoldDB" id="A0A8T2ZZZ6"/>
<reference evidence="4" key="1">
    <citation type="journal article" date="2021" name="J. Hered.">
        <title>Genome Assembly of Salicaceae Populus deltoides (Eastern Cottonwood) I-69 Based on Nanopore Sequencing and Hi-C Technologies.</title>
        <authorList>
            <person name="Bai S."/>
            <person name="Wu H."/>
            <person name="Zhang J."/>
            <person name="Pan Z."/>
            <person name="Zhao W."/>
            <person name="Li Z."/>
            <person name="Tong C."/>
        </authorList>
    </citation>
    <scope>NUCLEOTIDE SEQUENCE</scope>
    <source>
        <tissue evidence="4">Leaf</tissue>
    </source>
</reference>
<evidence type="ECO:0000256" key="3">
    <source>
        <dbReference type="SAM" id="MobiDB-lite"/>
    </source>
</evidence>
<dbReference type="GO" id="GO:0042026">
    <property type="term" value="P:protein refolding"/>
    <property type="evidence" value="ECO:0007669"/>
    <property type="project" value="InterPro"/>
</dbReference>
<comment type="caution">
    <text evidence="4">The sequence shown here is derived from an EMBL/GenBank/DDBJ whole genome shotgun (WGS) entry which is preliminary data.</text>
</comment>
<dbReference type="InterPro" id="IPR002423">
    <property type="entry name" value="Cpn60/GroEL/TCP-1"/>
</dbReference>
<protein>
    <submittedName>
        <fullName evidence="4">Uncharacterized protein</fullName>
    </submittedName>
</protein>
<feature type="region of interest" description="Disordered" evidence="3">
    <location>
        <begin position="212"/>
        <end position="233"/>
    </location>
</feature>
<name>A0A8T2ZZZ6_POPDE</name>
<dbReference type="InterPro" id="IPR001844">
    <property type="entry name" value="Cpn60/GroEL"/>
</dbReference>
<evidence type="ECO:0000313" key="5">
    <source>
        <dbReference type="Proteomes" id="UP000807159"/>
    </source>
</evidence>
<evidence type="ECO:0000256" key="2">
    <source>
        <dbReference type="ARBA" id="ARBA00023186"/>
    </source>
</evidence>
<evidence type="ECO:0000256" key="1">
    <source>
        <dbReference type="ARBA" id="ARBA00006607"/>
    </source>
</evidence>
<accession>A0A8T2ZZZ6</accession>
<dbReference type="SUPFAM" id="SSF48592">
    <property type="entry name" value="GroEL equatorial domain-like"/>
    <property type="match status" value="1"/>
</dbReference>
<dbReference type="GO" id="GO:0005524">
    <property type="term" value="F:ATP binding"/>
    <property type="evidence" value="ECO:0007669"/>
    <property type="project" value="InterPro"/>
</dbReference>
<dbReference type="Proteomes" id="UP000807159">
    <property type="component" value="Chromosome 1"/>
</dbReference>
<dbReference type="PROSITE" id="PS00296">
    <property type="entry name" value="CHAPERONINS_CPN60"/>
    <property type="match status" value="1"/>
</dbReference>
<keyword evidence="2" id="KW-0143">Chaperone</keyword>
<dbReference type="PANTHER" id="PTHR45633">
    <property type="entry name" value="60 KDA HEAT SHOCK PROTEIN, MITOCHONDRIAL"/>
    <property type="match status" value="1"/>
</dbReference>
<gene>
    <name evidence="4" type="ORF">H0E87_003627</name>
</gene>
<dbReference type="Gene3D" id="1.10.560.10">
    <property type="entry name" value="GroEL-like equatorial domain"/>
    <property type="match status" value="1"/>
</dbReference>
<sequence>AAVEEGIVVGGGCTLLRLASKVDAIKDSLENDEEKVGADIVKRALSYPLKLIAKNAGVNGSVVSEKVLASDNPKFGYNAATGNYEDLMAAGIIDPTKVVRCCLEHASSVAKTFLMSDCVVVEIKEPESVPAGNPMDNSEMKFSGESSLRDSACIIDLQLFVQLRNDFEPSLELQVSSLVIIILLQPPPRSPNLMIGMPQRRVKTAAHVDAETGFQGGAPTTMKPRHGYEHPLA</sequence>
<dbReference type="EMBL" id="JACEGQ020000001">
    <property type="protein sequence ID" value="KAH8523037.1"/>
    <property type="molecule type" value="Genomic_DNA"/>
</dbReference>
<proteinExistence type="inferred from homology"/>
<evidence type="ECO:0000313" key="4">
    <source>
        <dbReference type="EMBL" id="KAH8523037.1"/>
    </source>
</evidence>
<dbReference type="Pfam" id="PF00118">
    <property type="entry name" value="Cpn60_TCP1"/>
    <property type="match status" value="1"/>
</dbReference>
<keyword evidence="5" id="KW-1185">Reference proteome</keyword>
<feature type="non-terminal residue" evidence="4">
    <location>
        <position position="233"/>
    </location>
</feature>
<comment type="similarity">
    <text evidence="1">Belongs to the chaperonin (HSP60) family.</text>
</comment>
<dbReference type="InterPro" id="IPR027413">
    <property type="entry name" value="GROEL-like_equatorial_sf"/>
</dbReference>
<organism evidence="4 5">
    <name type="scientific">Populus deltoides</name>
    <name type="common">Eastern poplar</name>
    <name type="synonym">Eastern cottonwood</name>
    <dbReference type="NCBI Taxonomy" id="3696"/>
    <lineage>
        <taxon>Eukaryota</taxon>
        <taxon>Viridiplantae</taxon>
        <taxon>Streptophyta</taxon>
        <taxon>Embryophyta</taxon>
        <taxon>Tracheophyta</taxon>
        <taxon>Spermatophyta</taxon>
        <taxon>Magnoliopsida</taxon>
        <taxon>eudicotyledons</taxon>
        <taxon>Gunneridae</taxon>
        <taxon>Pentapetalae</taxon>
        <taxon>rosids</taxon>
        <taxon>fabids</taxon>
        <taxon>Malpighiales</taxon>
        <taxon>Salicaceae</taxon>
        <taxon>Saliceae</taxon>
        <taxon>Populus</taxon>
    </lineage>
</organism>